<accession>V9VR88</accession>
<evidence type="ECO:0000313" key="2">
    <source>
        <dbReference type="EMBL" id="AHD00224.1"/>
    </source>
</evidence>
<reference evidence="2 3" key="1">
    <citation type="submission" date="2013-09" db="EMBL/GenBank/DDBJ databases">
        <authorList>
            <consortium name="DOE Joint Genome Institute"/>
            <person name="Klenk H.-P."/>
            <person name="Huntemann M."/>
            <person name="Han J."/>
            <person name="Chen A."/>
            <person name="Kyrpides N."/>
            <person name="Mavromatis K."/>
            <person name="Markowitz V."/>
            <person name="Palaniappan K."/>
            <person name="Ivanova N."/>
            <person name="Schaumberg A."/>
            <person name="Pati A."/>
            <person name="Liolios K."/>
            <person name="Nordberg H.P."/>
            <person name="Cantor M.N."/>
            <person name="Hua S.X."/>
            <person name="Woyke T."/>
        </authorList>
    </citation>
    <scope>NUCLEOTIDE SEQUENCE [LARGE SCALE GENOMIC DNA]</scope>
    <source>
        <strain evidence="2 3">DSM 14336</strain>
    </source>
</reference>
<gene>
    <name evidence="2" type="ORF">METH_05330</name>
</gene>
<dbReference type="RefSeq" id="WP_024089356.1">
    <property type="nucleotide sequence ID" value="NC_023135.1"/>
</dbReference>
<feature type="chain" id="PRO_5004783450" description="Arginine transporter" evidence="1">
    <location>
        <begin position="25"/>
        <end position="103"/>
    </location>
</feature>
<keyword evidence="1" id="KW-0732">Signal</keyword>
<organism evidence="2 3">
    <name type="scientific">Leisingera methylohalidivorans DSM 14336</name>
    <dbReference type="NCBI Taxonomy" id="999552"/>
    <lineage>
        <taxon>Bacteria</taxon>
        <taxon>Pseudomonadati</taxon>
        <taxon>Pseudomonadota</taxon>
        <taxon>Alphaproteobacteria</taxon>
        <taxon>Rhodobacterales</taxon>
        <taxon>Roseobacteraceae</taxon>
        <taxon>Leisingera</taxon>
    </lineage>
</organism>
<protein>
    <recommendedName>
        <fullName evidence="4">Arginine transporter</fullName>
    </recommendedName>
</protein>
<evidence type="ECO:0000313" key="3">
    <source>
        <dbReference type="Proteomes" id="UP000018780"/>
    </source>
</evidence>
<keyword evidence="3" id="KW-1185">Reference proteome</keyword>
<dbReference type="Proteomes" id="UP000018780">
    <property type="component" value="Chromosome"/>
</dbReference>
<proteinExistence type="predicted"/>
<dbReference type="EMBL" id="CP006773">
    <property type="protein sequence ID" value="AHD00224.1"/>
    <property type="molecule type" value="Genomic_DNA"/>
</dbReference>
<dbReference type="STRING" id="999552.METH_05330"/>
<dbReference type="PATRIC" id="fig|999552.6.peg.1067"/>
<dbReference type="OrthoDB" id="7659053at2"/>
<sequence length="103" mass="11347">MKFFLTAALCAGFLTALAPAGAEAGEIERACRQSDRTAASPGLCRCIQKVANRSLTRAERKTVSKWFSDPHQAQVVRQSSSRTDERLWLRYKAFGDHAARSCG</sequence>
<feature type="signal peptide" evidence="1">
    <location>
        <begin position="1"/>
        <end position="24"/>
    </location>
</feature>
<dbReference type="HOGENOM" id="CLU_157267_0_0_5"/>
<name>V9VR88_9RHOB</name>
<evidence type="ECO:0000256" key="1">
    <source>
        <dbReference type="SAM" id="SignalP"/>
    </source>
</evidence>
<dbReference type="KEGG" id="lmd:METH_05330"/>
<evidence type="ECO:0008006" key="4">
    <source>
        <dbReference type="Google" id="ProtNLM"/>
    </source>
</evidence>
<dbReference type="AlphaFoldDB" id="V9VR88"/>